<dbReference type="InterPro" id="IPR013196">
    <property type="entry name" value="HTH_11"/>
</dbReference>
<keyword evidence="1 6" id="KW-0436">Ligase</keyword>
<keyword evidence="5 6" id="KW-0092">Biotin</keyword>
<dbReference type="RefSeq" id="WP_036183720.1">
    <property type="nucleotide sequence ID" value="NZ_AVDA01000005.1"/>
</dbReference>
<dbReference type="Proteomes" id="UP000030416">
    <property type="component" value="Unassembled WGS sequence"/>
</dbReference>
<dbReference type="InterPro" id="IPR003142">
    <property type="entry name" value="BPL_C"/>
</dbReference>
<dbReference type="GO" id="GO:0006355">
    <property type="term" value="P:regulation of DNA-templated transcription"/>
    <property type="evidence" value="ECO:0007669"/>
    <property type="project" value="UniProtKB-UniRule"/>
</dbReference>
<keyword evidence="6" id="KW-0805">Transcription regulation</keyword>
<dbReference type="SUPFAM" id="SSF55681">
    <property type="entry name" value="Class II aaRS and biotin synthetases"/>
    <property type="match status" value="1"/>
</dbReference>
<evidence type="ECO:0000313" key="8">
    <source>
        <dbReference type="EMBL" id="KGR79528.1"/>
    </source>
</evidence>
<dbReference type="STRING" id="1384049.CD29_05370"/>
<dbReference type="NCBIfam" id="TIGR00121">
    <property type="entry name" value="birA_ligase"/>
    <property type="match status" value="1"/>
</dbReference>
<gene>
    <name evidence="6" type="primary">birA</name>
    <name evidence="8" type="ORF">CD29_05370</name>
</gene>
<evidence type="ECO:0000256" key="3">
    <source>
        <dbReference type="ARBA" id="ARBA00022840"/>
    </source>
</evidence>
<feature type="domain" description="BPL/LPL catalytic" evidence="7">
    <location>
        <begin position="71"/>
        <end position="263"/>
    </location>
</feature>
<dbReference type="eggNOG" id="COG0340">
    <property type="taxonomic scope" value="Bacteria"/>
</dbReference>
<dbReference type="EMBL" id="JPVN01000005">
    <property type="protein sequence ID" value="KGR79528.1"/>
    <property type="molecule type" value="Genomic_DNA"/>
</dbReference>
<comment type="caution">
    <text evidence="8">The sequence shown here is derived from an EMBL/GenBank/DDBJ whole genome shotgun (WGS) entry which is preliminary data.</text>
</comment>
<protein>
    <recommendedName>
        <fullName evidence="6">Bifunctional ligase/repressor BirA</fullName>
    </recommendedName>
    <alternativeName>
        <fullName evidence="6">Biotin--[acetyl-CoA-carboxylase] ligase</fullName>
        <ecNumber evidence="6">6.3.4.15</ecNumber>
    </alternativeName>
    <alternativeName>
        <fullName evidence="6">Biotin--protein ligase</fullName>
    </alternativeName>
    <alternativeName>
        <fullName evidence="6">Biotin-[acetyl-CoA carboxylase] synthetase</fullName>
    </alternativeName>
</protein>
<dbReference type="InterPro" id="IPR036390">
    <property type="entry name" value="WH_DNA-bd_sf"/>
</dbReference>
<dbReference type="CDD" id="cd16442">
    <property type="entry name" value="BPL"/>
    <property type="match status" value="1"/>
</dbReference>
<sequence>MNLTTKDELLSRFLKANNEPISGQQLAEEFGMSRTAIWKHLQTLQEEGYTFETIKKKGYILTSKPDRVDPARISSFLKTARLGKQVHYYDECTSTQTIAHELVRNGVEDGTIVVAESQTEGKGRMARHWESTKGKGIWMTIIIRPKILPHQAPQFTLIAAVSVVNAIRSLGKSISPEIKWPNDILLNGKKCTGILTEMIAEMDGVQALLIGIGINVNQKLEDFPDELKDIATSLAIEADEKIERAELIAAILQYLEKYTDVYLKLGFEPIKVLWEEFSGTIGKKIKATTLREVIEGTAIGITEDGVLEVKLDNNEIKRIYSADIEIEKPL</sequence>
<keyword evidence="4 6" id="KW-0238">DNA-binding</keyword>
<keyword evidence="3 6" id="KW-0067">ATP-binding</keyword>
<comment type="catalytic activity">
    <reaction evidence="6">
        <text>biotin + L-lysyl-[protein] + ATP = N(6)-biotinyl-L-lysyl-[protein] + AMP + diphosphate + H(+)</text>
        <dbReference type="Rhea" id="RHEA:11756"/>
        <dbReference type="Rhea" id="RHEA-COMP:9752"/>
        <dbReference type="Rhea" id="RHEA-COMP:10505"/>
        <dbReference type="ChEBI" id="CHEBI:15378"/>
        <dbReference type="ChEBI" id="CHEBI:29969"/>
        <dbReference type="ChEBI" id="CHEBI:30616"/>
        <dbReference type="ChEBI" id="CHEBI:33019"/>
        <dbReference type="ChEBI" id="CHEBI:57586"/>
        <dbReference type="ChEBI" id="CHEBI:83144"/>
        <dbReference type="ChEBI" id="CHEBI:456215"/>
        <dbReference type="EC" id="6.3.4.15"/>
    </reaction>
</comment>
<proteinExistence type="inferred from homology"/>
<dbReference type="Pfam" id="PF02237">
    <property type="entry name" value="BPL_C"/>
    <property type="match status" value="1"/>
</dbReference>
<comment type="similarity">
    <text evidence="6">Belongs to the biotin--protein ligase family.</text>
</comment>
<keyword evidence="6" id="KW-0804">Transcription</keyword>
<dbReference type="SUPFAM" id="SSF50037">
    <property type="entry name" value="C-terminal domain of transcriptional repressors"/>
    <property type="match status" value="1"/>
</dbReference>
<dbReference type="InterPro" id="IPR004143">
    <property type="entry name" value="BPL_LPL_catalytic"/>
</dbReference>
<dbReference type="InterPro" id="IPR045864">
    <property type="entry name" value="aa-tRNA-synth_II/BPL/LPL"/>
</dbReference>
<dbReference type="EC" id="6.3.4.15" evidence="6"/>
<dbReference type="AlphaFoldDB" id="A0A0A3I9R1"/>
<dbReference type="GO" id="GO:0009249">
    <property type="term" value="P:protein lipoylation"/>
    <property type="evidence" value="ECO:0007669"/>
    <property type="project" value="UniProtKB-ARBA"/>
</dbReference>
<dbReference type="Gene3D" id="3.30.930.10">
    <property type="entry name" value="Bira Bifunctional Protein, Domain 2"/>
    <property type="match status" value="1"/>
</dbReference>
<dbReference type="PROSITE" id="PS51733">
    <property type="entry name" value="BPL_LPL_CATALYTIC"/>
    <property type="match status" value="1"/>
</dbReference>
<dbReference type="GO" id="GO:0016740">
    <property type="term" value="F:transferase activity"/>
    <property type="evidence" value="ECO:0007669"/>
    <property type="project" value="UniProtKB-ARBA"/>
</dbReference>
<feature type="DNA-binding region" description="H-T-H motif" evidence="6">
    <location>
        <begin position="23"/>
        <end position="42"/>
    </location>
</feature>
<dbReference type="SUPFAM" id="SSF46785">
    <property type="entry name" value="Winged helix' DNA-binding domain"/>
    <property type="match status" value="1"/>
</dbReference>
<feature type="binding site" evidence="6">
    <location>
        <position position="118"/>
    </location>
    <ligand>
        <name>biotin</name>
        <dbReference type="ChEBI" id="CHEBI:57586"/>
    </ligand>
</feature>
<dbReference type="GO" id="GO:0003677">
    <property type="term" value="F:DNA binding"/>
    <property type="evidence" value="ECO:0007669"/>
    <property type="project" value="UniProtKB-UniRule"/>
</dbReference>
<dbReference type="Gene3D" id="1.10.10.10">
    <property type="entry name" value="Winged helix-like DNA-binding domain superfamily/Winged helix DNA-binding domain"/>
    <property type="match status" value="1"/>
</dbReference>
<dbReference type="CDD" id="cd00090">
    <property type="entry name" value="HTH_ARSR"/>
    <property type="match status" value="1"/>
</dbReference>
<accession>A0A0A3I9R1</accession>
<dbReference type="Pfam" id="PF03099">
    <property type="entry name" value="BPL_LplA_LipB"/>
    <property type="match status" value="1"/>
</dbReference>
<reference evidence="8 9" key="1">
    <citation type="submission" date="2014-02" db="EMBL/GenBank/DDBJ databases">
        <title>Draft genome sequence of Lysinibacillus manganicus DSM 26584T.</title>
        <authorList>
            <person name="Zhang F."/>
            <person name="Wang G."/>
            <person name="Zhang L."/>
        </authorList>
    </citation>
    <scope>NUCLEOTIDE SEQUENCE [LARGE SCALE GENOMIC DNA]</scope>
    <source>
        <strain evidence="8 9">DSM 26584</strain>
    </source>
</reference>
<evidence type="ECO:0000256" key="6">
    <source>
        <dbReference type="HAMAP-Rule" id="MF_00978"/>
    </source>
</evidence>
<evidence type="ECO:0000256" key="5">
    <source>
        <dbReference type="ARBA" id="ARBA00023267"/>
    </source>
</evidence>
<dbReference type="Pfam" id="PF08279">
    <property type="entry name" value="HTH_11"/>
    <property type="match status" value="1"/>
</dbReference>
<comment type="caution">
    <text evidence="6">Lacks conserved residue(s) required for the propagation of feature annotation.</text>
</comment>
<feature type="binding site" evidence="6">
    <location>
        <position position="190"/>
    </location>
    <ligand>
        <name>biotin</name>
        <dbReference type="ChEBI" id="CHEBI:57586"/>
    </ligand>
</feature>
<dbReference type="HAMAP" id="MF_00978">
    <property type="entry name" value="Bifunct_BirA"/>
    <property type="match status" value="1"/>
</dbReference>
<dbReference type="eggNOG" id="COG1654">
    <property type="taxonomic scope" value="Bacteria"/>
</dbReference>
<keyword evidence="9" id="KW-1185">Reference proteome</keyword>
<dbReference type="PANTHER" id="PTHR12835">
    <property type="entry name" value="BIOTIN PROTEIN LIGASE"/>
    <property type="match status" value="1"/>
</dbReference>
<evidence type="ECO:0000256" key="4">
    <source>
        <dbReference type="ARBA" id="ARBA00023125"/>
    </source>
</evidence>
<dbReference type="InterPro" id="IPR030855">
    <property type="entry name" value="Bifunct_BirA"/>
</dbReference>
<dbReference type="InterPro" id="IPR011991">
    <property type="entry name" value="ArsR-like_HTH"/>
</dbReference>
<comment type="function">
    <text evidence="6">Acts both as a biotin--[acetyl-CoA-carboxylase] ligase and a repressor.</text>
</comment>
<organism evidence="8 9">
    <name type="scientific">Ureibacillus manganicus DSM 26584</name>
    <dbReference type="NCBI Taxonomy" id="1384049"/>
    <lineage>
        <taxon>Bacteria</taxon>
        <taxon>Bacillati</taxon>
        <taxon>Bacillota</taxon>
        <taxon>Bacilli</taxon>
        <taxon>Bacillales</taxon>
        <taxon>Caryophanaceae</taxon>
        <taxon>Ureibacillus</taxon>
    </lineage>
</organism>
<dbReference type="InterPro" id="IPR008988">
    <property type="entry name" value="Transcriptional_repressor_C"/>
</dbReference>
<dbReference type="InterPro" id="IPR004408">
    <property type="entry name" value="Biotin_CoA_COase_ligase"/>
</dbReference>
<keyword evidence="2 6" id="KW-0547">Nucleotide-binding</keyword>
<dbReference type="OrthoDB" id="9807064at2"/>
<dbReference type="Gene3D" id="2.30.30.100">
    <property type="match status" value="1"/>
</dbReference>
<dbReference type="InterPro" id="IPR036388">
    <property type="entry name" value="WH-like_DNA-bd_sf"/>
</dbReference>
<keyword evidence="6" id="KW-0678">Repressor</keyword>
<evidence type="ECO:0000256" key="1">
    <source>
        <dbReference type="ARBA" id="ARBA00022598"/>
    </source>
</evidence>
<dbReference type="GO" id="GO:0004077">
    <property type="term" value="F:biotin--[biotin carboxyl-carrier protein] ligase activity"/>
    <property type="evidence" value="ECO:0007669"/>
    <property type="project" value="UniProtKB-UniRule"/>
</dbReference>
<evidence type="ECO:0000256" key="2">
    <source>
        <dbReference type="ARBA" id="ARBA00022741"/>
    </source>
</evidence>
<dbReference type="GO" id="GO:0005524">
    <property type="term" value="F:ATP binding"/>
    <property type="evidence" value="ECO:0007669"/>
    <property type="project" value="UniProtKB-UniRule"/>
</dbReference>
<name>A0A0A3I9R1_9BACL</name>
<dbReference type="GO" id="GO:0005737">
    <property type="term" value="C:cytoplasm"/>
    <property type="evidence" value="ECO:0007669"/>
    <property type="project" value="TreeGrafter"/>
</dbReference>
<evidence type="ECO:0000313" key="9">
    <source>
        <dbReference type="Proteomes" id="UP000030416"/>
    </source>
</evidence>
<evidence type="ECO:0000259" key="7">
    <source>
        <dbReference type="PROSITE" id="PS51733"/>
    </source>
</evidence>
<dbReference type="PANTHER" id="PTHR12835:SF5">
    <property type="entry name" value="BIOTIN--PROTEIN LIGASE"/>
    <property type="match status" value="1"/>
</dbReference>